<feature type="compositionally biased region" description="Polar residues" evidence="1">
    <location>
        <begin position="199"/>
        <end position="223"/>
    </location>
</feature>
<feature type="region of interest" description="Disordered" evidence="1">
    <location>
        <begin position="106"/>
        <end position="129"/>
    </location>
</feature>
<dbReference type="RefSeq" id="WP_174411069.1">
    <property type="nucleotide sequence ID" value="NZ_BLVP01000036.1"/>
</dbReference>
<reference evidence="2 3" key="1">
    <citation type="submission" date="2020-05" db="EMBL/GenBank/DDBJ databases">
        <title>Draft genome sequence of Desulfovibrio psychrotolerans JS1T.</title>
        <authorList>
            <person name="Ueno A."/>
            <person name="Tamazawa S."/>
            <person name="Tamamura S."/>
            <person name="Murakami T."/>
            <person name="Kiyama T."/>
            <person name="Inomata H."/>
            <person name="Amano Y."/>
            <person name="Miyakawa K."/>
            <person name="Tamaki H."/>
            <person name="Naganuma T."/>
            <person name="Kaneko K."/>
        </authorList>
    </citation>
    <scope>NUCLEOTIDE SEQUENCE [LARGE SCALE GENOMIC DNA]</scope>
    <source>
        <strain evidence="2 3">JS1</strain>
    </source>
</reference>
<dbReference type="AlphaFoldDB" id="A0A7J0BZU0"/>
<feature type="region of interest" description="Disordered" evidence="1">
    <location>
        <begin position="174"/>
        <end position="243"/>
    </location>
</feature>
<evidence type="ECO:0000313" key="3">
    <source>
        <dbReference type="Proteomes" id="UP000503820"/>
    </source>
</evidence>
<sequence length="243" mass="26706">MRKLSASKFEENLESFMRQNRVKKDEPQKQFTLRLSKEHAEKVKKLASQQGMTEGLWLRGLVGCALDALLDKKAQEADHSFSESVLARISGIEERLEALEFSMHSSGEQPLTNEDVGEGNYGKGGDDEPREVFSEVVCQRKEGNIEGECPCVPEGAVRETGENGSCVNGSLTMSTAGATVGEGGEEYQDAGIHDEHSTHSQGETFGTQQENAEPDGKQSQGRNQELDPMDIEADLSNLDRRRS</sequence>
<evidence type="ECO:0000256" key="1">
    <source>
        <dbReference type="SAM" id="MobiDB-lite"/>
    </source>
</evidence>
<comment type="caution">
    <text evidence="2">The sequence shown here is derived from an EMBL/GenBank/DDBJ whole genome shotgun (WGS) entry which is preliminary data.</text>
</comment>
<accession>A0A7J0BZU0</accession>
<name>A0A7J0BZU0_9BACT</name>
<evidence type="ECO:0000313" key="2">
    <source>
        <dbReference type="EMBL" id="GFM38464.1"/>
    </source>
</evidence>
<protein>
    <submittedName>
        <fullName evidence="2">Uncharacterized protein</fullName>
    </submittedName>
</protein>
<keyword evidence="3" id="KW-1185">Reference proteome</keyword>
<dbReference type="Proteomes" id="UP000503820">
    <property type="component" value="Unassembled WGS sequence"/>
</dbReference>
<dbReference type="EMBL" id="BLVP01000036">
    <property type="protein sequence ID" value="GFM38464.1"/>
    <property type="molecule type" value="Genomic_DNA"/>
</dbReference>
<proteinExistence type="predicted"/>
<organism evidence="2 3">
    <name type="scientific">Desulfovibrio psychrotolerans</name>
    <dbReference type="NCBI Taxonomy" id="415242"/>
    <lineage>
        <taxon>Bacteria</taxon>
        <taxon>Pseudomonadati</taxon>
        <taxon>Thermodesulfobacteriota</taxon>
        <taxon>Desulfovibrionia</taxon>
        <taxon>Desulfovibrionales</taxon>
        <taxon>Desulfovibrionaceae</taxon>
        <taxon>Desulfovibrio</taxon>
    </lineage>
</organism>
<gene>
    <name evidence="2" type="ORF">DSM19430T_31480</name>
</gene>